<reference evidence="2" key="1">
    <citation type="journal article" date="2019" name="Syst. Appl. Microbiol.">
        <title>Flavobacterium circumlabens sp. nov. and Flavobacterium cupreum sp. nov., two psychrotrophic species isolated from Antarctic environmental samples.</title>
        <authorList>
            <person name="Kralova S."/>
            <person name="Busse H.-J."/>
            <person name="Svec P."/>
            <person name="Maslanova I."/>
            <person name="Stankova E."/>
            <person name="Bartak M."/>
            <person name="Sedlacek I."/>
        </authorList>
    </citation>
    <scope>NUCLEOTIDE SEQUENCE [LARGE SCALE GENOMIC DNA]</scope>
    <source>
        <strain evidence="2">CCM 8825</strain>
    </source>
</reference>
<organism evidence="1 2">
    <name type="scientific">Flavobacterium cupreum</name>
    <dbReference type="NCBI Taxonomy" id="2133766"/>
    <lineage>
        <taxon>Bacteria</taxon>
        <taxon>Pseudomonadati</taxon>
        <taxon>Bacteroidota</taxon>
        <taxon>Flavobacteriia</taxon>
        <taxon>Flavobacteriales</taxon>
        <taxon>Flavobacteriaceae</taxon>
        <taxon>Flavobacterium</taxon>
    </lineage>
</organism>
<gene>
    <name evidence="1" type="ORF">D0817_10685</name>
</gene>
<evidence type="ECO:0000313" key="1">
    <source>
        <dbReference type="EMBL" id="RUT70277.1"/>
    </source>
</evidence>
<dbReference type="AlphaFoldDB" id="A0A434A7F8"/>
<name>A0A434A7F8_9FLAO</name>
<protein>
    <submittedName>
        <fullName evidence="1">Uncharacterized protein</fullName>
    </submittedName>
</protein>
<proteinExistence type="predicted"/>
<sequence length="187" mass="21890">MMLFSCVKTKESINNEDLNLFLSQSISKYYATKDQKHLLLAYNKLQYNKDFVENGLVGKNSLPIISLLLSLKKYDELEKLLVNNITINKYNRLNTLNTVRFLKFKSSDRPKAESYIKQSIEMIKDTVNKVPKDSLLYADYFSMRMFLVGKENTLKEIDSMKAVNKNYSEMFYESILKDNIENYPGEQ</sequence>
<accession>A0A434A7F8</accession>
<evidence type="ECO:0000313" key="2">
    <source>
        <dbReference type="Proteomes" id="UP000288102"/>
    </source>
</evidence>
<keyword evidence="2" id="KW-1185">Reference proteome</keyword>
<dbReference type="EMBL" id="QWDM01000006">
    <property type="protein sequence ID" value="RUT70277.1"/>
    <property type="molecule type" value="Genomic_DNA"/>
</dbReference>
<dbReference type="Proteomes" id="UP000288102">
    <property type="component" value="Unassembled WGS sequence"/>
</dbReference>
<comment type="caution">
    <text evidence="1">The sequence shown here is derived from an EMBL/GenBank/DDBJ whole genome shotgun (WGS) entry which is preliminary data.</text>
</comment>